<dbReference type="Proteomes" id="UP000248975">
    <property type="component" value="Unassembled WGS sequence"/>
</dbReference>
<dbReference type="AlphaFoldDB" id="A0A2W5UBQ4"/>
<reference evidence="3 4" key="1">
    <citation type="submission" date="2017-08" db="EMBL/GenBank/DDBJ databases">
        <title>Infants hospitalized years apart are colonized by the same room-sourced microbial strains.</title>
        <authorList>
            <person name="Brooks B."/>
            <person name="Olm M.R."/>
            <person name="Firek B.A."/>
            <person name="Baker R."/>
            <person name="Thomas B.C."/>
            <person name="Morowitz M.J."/>
            <person name="Banfield J.F."/>
        </authorList>
    </citation>
    <scope>NUCLEOTIDE SEQUENCE [LARGE SCALE GENOMIC DNA]</scope>
    <source>
        <strain evidence="3">S2_003_000_R2_11</strain>
    </source>
</reference>
<evidence type="ECO:0000313" key="4">
    <source>
        <dbReference type="Proteomes" id="UP000248975"/>
    </source>
</evidence>
<evidence type="ECO:0008006" key="5">
    <source>
        <dbReference type="Google" id="ProtNLM"/>
    </source>
</evidence>
<evidence type="ECO:0000256" key="1">
    <source>
        <dbReference type="SAM" id="MobiDB-lite"/>
    </source>
</evidence>
<feature type="signal peptide" evidence="2">
    <location>
        <begin position="1"/>
        <end position="31"/>
    </location>
</feature>
<gene>
    <name evidence="3" type="ORF">DI533_18990</name>
</gene>
<organism evidence="3 4">
    <name type="scientific">Cereibacter sphaeroides</name>
    <name type="common">Rhodobacter sphaeroides</name>
    <dbReference type="NCBI Taxonomy" id="1063"/>
    <lineage>
        <taxon>Bacteria</taxon>
        <taxon>Pseudomonadati</taxon>
        <taxon>Pseudomonadota</taxon>
        <taxon>Alphaproteobacteria</taxon>
        <taxon>Rhodobacterales</taxon>
        <taxon>Paracoccaceae</taxon>
        <taxon>Cereibacter</taxon>
    </lineage>
</organism>
<evidence type="ECO:0000313" key="3">
    <source>
        <dbReference type="EMBL" id="PZQ95410.1"/>
    </source>
</evidence>
<accession>A0A2W5UBQ4</accession>
<keyword evidence="2" id="KW-0732">Signal</keyword>
<comment type="caution">
    <text evidence="3">The sequence shown here is derived from an EMBL/GenBank/DDBJ whole genome shotgun (WGS) entry which is preliminary data.</text>
</comment>
<sequence>MSILRSRLASAVTAGAVTLAAITSGTGPALAKDSDKDVLRAIAGIAAIAAIAGVINQNNVRNQNAQPLTGYSPPPQQPLALQNYVTQPGFYPAEPKPRHNRRGPRLPDTCAMEVGNGRYPTVYYAEECLQRAGVGYGLPQYCAEQVRGGGYWGRVFEGECLRDAGYRSERWR</sequence>
<proteinExistence type="predicted"/>
<feature type="region of interest" description="Disordered" evidence="1">
    <location>
        <begin position="90"/>
        <end position="109"/>
    </location>
</feature>
<dbReference type="EMBL" id="QFQS01000007">
    <property type="protein sequence ID" value="PZQ95410.1"/>
    <property type="molecule type" value="Genomic_DNA"/>
</dbReference>
<feature type="chain" id="PRO_5015865100" description="Secreted protein" evidence="2">
    <location>
        <begin position="32"/>
        <end position="172"/>
    </location>
</feature>
<protein>
    <recommendedName>
        <fullName evidence="5">Secreted protein</fullName>
    </recommendedName>
</protein>
<evidence type="ECO:0000256" key="2">
    <source>
        <dbReference type="SAM" id="SignalP"/>
    </source>
</evidence>
<name>A0A2W5UBQ4_CERSP</name>